<feature type="compositionally biased region" description="Basic and acidic residues" evidence="1">
    <location>
        <begin position="922"/>
        <end position="938"/>
    </location>
</feature>
<feature type="domain" description="PPM-type phosphatase" evidence="2">
    <location>
        <begin position="572"/>
        <end position="877"/>
    </location>
</feature>
<dbReference type="Gene3D" id="3.60.40.10">
    <property type="entry name" value="PPM-type phosphatase domain"/>
    <property type="match status" value="1"/>
</dbReference>
<dbReference type="Pfam" id="PF03129">
    <property type="entry name" value="HGTP_anticodon"/>
    <property type="match status" value="1"/>
</dbReference>
<reference evidence="3 4" key="1">
    <citation type="journal article" date="2020" name="BMC Genomics">
        <title>Intraspecific diversification of the crop wild relative Brassica cretica Lam. using demographic model selection.</title>
        <authorList>
            <person name="Kioukis A."/>
            <person name="Michalopoulou V.A."/>
            <person name="Briers L."/>
            <person name="Pirintsos S."/>
            <person name="Studholme D.J."/>
            <person name="Pavlidis P."/>
            <person name="Sarris P.F."/>
        </authorList>
    </citation>
    <scope>NUCLEOTIDE SEQUENCE [LARGE SCALE GENOMIC DNA]</scope>
    <source>
        <strain evidence="4">cv. PFS-1207/04</strain>
    </source>
</reference>
<comment type="caution">
    <text evidence="3">The sequence shown here is derived from an EMBL/GenBank/DDBJ whole genome shotgun (WGS) entry which is preliminary data.</text>
</comment>
<evidence type="ECO:0000313" key="3">
    <source>
        <dbReference type="EMBL" id="KAF3551355.1"/>
    </source>
</evidence>
<evidence type="ECO:0000259" key="2">
    <source>
        <dbReference type="PROSITE" id="PS51746"/>
    </source>
</evidence>
<dbReference type="PANTHER" id="PTHR11476:SF7">
    <property type="entry name" value="HISTIDINE--TRNA LIGASE"/>
    <property type="match status" value="1"/>
</dbReference>
<dbReference type="SUPFAM" id="SSF48557">
    <property type="entry name" value="L-aspartase-like"/>
    <property type="match status" value="1"/>
</dbReference>
<feature type="compositionally biased region" description="Low complexity" evidence="1">
    <location>
        <begin position="910"/>
        <end position="919"/>
    </location>
</feature>
<name>A0ABQ7CI31_BRACR</name>
<gene>
    <name evidence="3" type="ORF">DY000_02003538</name>
</gene>
<dbReference type="SMART" id="SM00332">
    <property type="entry name" value="PP2Cc"/>
    <property type="match status" value="1"/>
</dbReference>
<organism evidence="3 4">
    <name type="scientific">Brassica cretica</name>
    <name type="common">Mustard</name>
    <dbReference type="NCBI Taxonomy" id="69181"/>
    <lineage>
        <taxon>Eukaryota</taxon>
        <taxon>Viridiplantae</taxon>
        <taxon>Streptophyta</taxon>
        <taxon>Embryophyta</taxon>
        <taxon>Tracheophyta</taxon>
        <taxon>Spermatophyta</taxon>
        <taxon>Magnoliopsida</taxon>
        <taxon>eudicotyledons</taxon>
        <taxon>Gunneridae</taxon>
        <taxon>Pentapetalae</taxon>
        <taxon>rosids</taxon>
        <taxon>malvids</taxon>
        <taxon>Brassicales</taxon>
        <taxon>Brassicaceae</taxon>
        <taxon>Brassiceae</taxon>
        <taxon>Brassica</taxon>
    </lineage>
</organism>
<sequence length="974" mass="105394">MAAERTTITLGGKGSSFSSSSVYKIASGVATVRIDSSAIERFSTKPLPLIKRASFGIPQGLTTEETRASLAVLLNKLLLSNSGSVRSVLPVKILEILNSKDETFELGEEVVEVTEGENVVLEKSCASLVGVCSVIDHKSTALSQIVDSVAALSCEAAKGDVSSFNSLDSGDGFGYKDAISVAGDLKVLLNGSKAVGKVEVEEVSKIPRIHGKFREVVRGVHSDARVELNSGVKGGKTGSGNSAVGEALGTTLLGLSMSVKSLGECSFLRGKLCAESIGDESVRKVVLEKSCVEYEKLKSGYKSALVEEDQCRFAHKLNECLGIVWRIVGLEAAAAFFVLSGGDKEESKSDKKKKKNAVLGKGTSVVIQFIKERLVSDGVDQGTRDFAKEQMIVREKAFSIIQNVFKKHGATALDTPVFELRETLMGKYGEDSKLIYDIADQLLDGMLEICGVPAEKFRTICSSIDKLDKQTFEQVKKEMVEEKGLSPEIADRIGGFVKEKGAPMELLTKLRQEGSDVMEDNKLGEAAELASMLWEADINAEYLVTKRQTKHFDRAKSSGIPWMVVVGKNELSGGVVTLKKVVEGSKEENFGSRTDTIFCGVFDGHGPYGHMVAKSVRDSLPLKLSAYWEPKVPIEGSLKTTTTVNSSANNINNSEDAEENMEETHSELFQTLKEAFLKAFKVVDRELIFNGSVDCFCSGTTAVTLIKQGEYLVVGNVGDSRAVMGTRDGENGLVAVQLTVDLKPNLPAEEERIKKCRGRVFALKDEPEVCRVWLPNCDSPGLAMARAFGDFCLKNFGLISVPDVSFRRLTQKDEFIVLASDGIWDVLSNEEVVGIVASAAPSRSSAARAVVESAVRAWRYKYPTSKVDDCAAVCLYLDSNNTNAISTASSISKLADEELKTASENDDESGLSGLGRSSSVRTSKEIALDENEAERLIKEEEDNMDTEHGTEYSALEGVARVNTLLNLPRFVPGK</sequence>
<dbReference type="PANTHER" id="PTHR11476">
    <property type="entry name" value="HISTIDYL-TRNA SYNTHETASE"/>
    <property type="match status" value="1"/>
</dbReference>
<evidence type="ECO:0000256" key="1">
    <source>
        <dbReference type="SAM" id="MobiDB-lite"/>
    </source>
</evidence>
<feature type="region of interest" description="Disordered" evidence="1">
    <location>
        <begin position="901"/>
        <end position="947"/>
    </location>
</feature>
<evidence type="ECO:0000313" key="4">
    <source>
        <dbReference type="Proteomes" id="UP000266723"/>
    </source>
</evidence>
<dbReference type="InterPro" id="IPR036457">
    <property type="entry name" value="PPM-type-like_dom_sf"/>
</dbReference>
<dbReference type="InterPro" id="IPR001932">
    <property type="entry name" value="PPM-type_phosphatase-like_dom"/>
</dbReference>
<dbReference type="SUPFAM" id="SSF55681">
    <property type="entry name" value="Class II aaRS and biotin synthetases"/>
    <property type="match status" value="1"/>
</dbReference>
<accession>A0ABQ7CI31</accession>
<dbReference type="CDD" id="cd00143">
    <property type="entry name" value="PP2Cc"/>
    <property type="match status" value="1"/>
</dbReference>
<dbReference type="InterPro" id="IPR004154">
    <property type="entry name" value="Anticodon-bd"/>
</dbReference>
<dbReference type="SUPFAM" id="SSF81606">
    <property type="entry name" value="PP2C-like"/>
    <property type="match status" value="1"/>
</dbReference>
<dbReference type="PROSITE" id="PS51746">
    <property type="entry name" value="PPM_2"/>
    <property type="match status" value="1"/>
</dbReference>
<dbReference type="InterPro" id="IPR045864">
    <property type="entry name" value="aa-tRNA-synth_II/BPL/LPL"/>
</dbReference>
<dbReference type="SUPFAM" id="SSF52954">
    <property type="entry name" value="Class II aaRS ABD-related"/>
    <property type="match status" value="1"/>
</dbReference>
<dbReference type="Proteomes" id="UP000266723">
    <property type="component" value="Unassembled WGS sequence"/>
</dbReference>
<protein>
    <recommendedName>
        <fullName evidence="2">PPM-type phosphatase domain-containing protein</fullName>
    </recommendedName>
</protein>
<keyword evidence="4" id="KW-1185">Reference proteome</keyword>
<proteinExistence type="predicted"/>
<dbReference type="EMBL" id="QGKV02000832">
    <property type="protein sequence ID" value="KAF3551355.1"/>
    <property type="molecule type" value="Genomic_DNA"/>
</dbReference>
<dbReference type="Gene3D" id="3.30.930.10">
    <property type="entry name" value="Bira Bifunctional Protein, Domain 2"/>
    <property type="match status" value="2"/>
</dbReference>
<dbReference type="InterPro" id="IPR008948">
    <property type="entry name" value="L-Aspartase-like"/>
</dbReference>
<dbReference type="Pfam" id="PF00481">
    <property type="entry name" value="PP2C"/>
    <property type="match status" value="1"/>
</dbReference>